<evidence type="ECO:0008006" key="4">
    <source>
        <dbReference type="Google" id="ProtNLM"/>
    </source>
</evidence>
<feature type="coiled-coil region" evidence="1">
    <location>
        <begin position="22"/>
        <end position="49"/>
    </location>
</feature>
<name>A0A382TZL1_9ZZZZ</name>
<dbReference type="Pfam" id="PF11351">
    <property type="entry name" value="GTA_holin_3TM"/>
    <property type="match status" value="1"/>
</dbReference>
<gene>
    <name evidence="3" type="ORF">METZ01_LOCUS379991</name>
</gene>
<keyword evidence="2" id="KW-0472">Membrane</keyword>
<evidence type="ECO:0000256" key="2">
    <source>
        <dbReference type="SAM" id="Phobius"/>
    </source>
</evidence>
<evidence type="ECO:0000256" key="1">
    <source>
        <dbReference type="SAM" id="Coils"/>
    </source>
</evidence>
<sequence>MFGWGEAVKGVTDLVGQFVEDKDKANELETAIKNKLVGLEQEVVRAQRDTIVAEANSQSFIASNWRPIMMLTFVFIIANNYILFPYVQLFGGTAIELKIPEAMWGLLKIGVGGYVVGRSGEKMVESYAKNRN</sequence>
<dbReference type="InterPro" id="IPR021497">
    <property type="entry name" value="GTA_holin_3TM"/>
</dbReference>
<proteinExistence type="predicted"/>
<reference evidence="3" key="1">
    <citation type="submission" date="2018-05" db="EMBL/GenBank/DDBJ databases">
        <authorList>
            <person name="Lanie J.A."/>
            <person name="Ng W.-L."/>
            <person name="Kazmierczak K.M."/>
            <person name="Andrzejewski T.M."/>
            <person name="Davidsen T.M."/>
            <person name="Wayne K.J."/>
            <person name="Tettelin H."/>
            <person name="Glass J.I."/>
            <person name="Rusch D."/>
            <person name="Podicherti R."/>
            <person name="Tsui H.-C.T."/>
            <person name="Winkler M.E."/>
        </authorList>
    </citation>
    <scope>NUCLEOTIDE SEQUENCE</scope>
</reference>
<evidence type="ECO:0000313" key="3">
    <source>
        <dbReference type="EMBL" id="SVD27137.1"/>
    </source>
</evidence>
<accession>A0A382TZL1</accession>
<feature type="transmembrane region" description="Helical" evidence="2">
    <location>
        <begin position="68"/>
        <end position="87"/>
    </location>
</feature>
<keyword evidence="2" id="KW-0812">Transmembrane</keyword>
<dbReference type="AlphaFoldDB" id="A0A382TZL1"/>
<keyword evidence="2" id="KW-1133">Transmembrane helix</keyword>
<keyword evidence="1" id="KW-0175">Coiled coil</keyword>
<dbReference type="EMBL" id="UINC01140158">
    <property type="protein sequence ID" value="SVD27137.1"/>
    <property type="molecule type" value="Genomic_DNA"/>
</dbReference>
<organism evidence="3">
    <name type="scientific">marine metagenome</name>
    <dbReference type="NCBI Taxonomy" id="408172"/>
    <lineage>
        <taxon>unclassified sequences</taxon>
        <taxon>metagenomes</taxon>
        <taxon>ecological metagenomes</taxon>
    </lineage>
</organism>
<protein>
    <recommendedName>
        <fullName evidence="4">Holin of 3TMs, for gene-transfer release</fullName>
    </recommendedName>
</protein>